<keyword evidence="6" id="KW-0961">Cell wall biogenesis/degradation</keyword>
<comment type="caution">
    <text evidence="9">The sequence shown here is derived from an EMBL/GenBank/DDBJ whole genome shotgun (WGS) entry which is preliminary data.</text>
</comment>
<organism evidence="9 10">
    <name type="scientific">Stappia sediminis</name>
    <dbReference type="NCBI Taxonomy" id="2692190"/>
    <lineage>
        <taxon>Bacteria</taxon>
        <taxon>Pseudomonadati</taxon>
        <taxon>Pseudomonadota</taxon>
        <taxon>Alphaproteobacteria</taxon>
        <taxon>Hyphomicrobiales</taxon>
        <taxon>Stappiaceae</taxon>
        <taxon>Stappia</taxon>
    </lineage>
</organism>
<keyword evidence="4" id="KW-0133">Cell shape</keyword>
<keyword evidence="10" id="KW-1185">Reference proteome</keyword>
<sequence>MVAVYAAVLVTLLSGKVLAAPVEVPFQAGNVKPGTILVKNSERRLYLVQRGGKALAYRVAVGKRGKVWTGRTYITAKYVKPAWTPPAEVKRDLPHLPDLIAGGAPNNPMGVAAMTLVWWI</sequence>
<dbReference type="UniPathway" id="UPA00219"/>
<evidence type="ECO:0000313" key="10">
    <source>
        <dbReference type="Proteomes" id="UP000433101"/>
    </source>
</evidence>
<feature type="chain" id="PRO_5030608130" evidence="7">
    <location>
        <begin position="20"/>
        <end position="120"/>
    </location>
</feature>
<feature type="signal peptide" evidence="7">
    <location>
        <begin position="1"/>
        <end position="19"/>
    </location>
</feature>
<dbReference type="Gene3D" id="2.40.440.10">
    <property type="entry name" value="L,D-transpeptidase catalytic domain-like"/>
    <property type="match status" value="1"/>
</dbReference>
<dbReference type="GO" id="GO:0009252">
    <property type="term" value="P:peptidoglycan biosynthetic process"/>
    <property type="evidence" value="ECO:0007669"/>
    <property type="project" value="UniProtKB-UniPathway"/>
</dbReference>
<name>A0A7X3S6B0_9HYPH</name>
<dbReference type="GO" id="GO:0004180">
    <property type="term" value="F:carboxypeptidase activity"/>
    <property type="evidence" value="ECO:0007669"/>
    <property type="project" value="UniProtKB-ARBA"/>
</dbReference>
<keyword evidence="7" id="KW-0732">Signal</keyword>
<dbReference type="InterPro" id="IPR005490">
    <property type="entry name" value="LD_TPept_cat_dom"/>
</dbReference>
<feature type="domain" description="L,D-TPase catalytic" evidence="8">
    <location>
        <begin position="35"/>
        <end position="109"/>
    </location>
</feature>
<evidence type="ECO:0000256" key="4">
    <source>
        <dbReference type="ARBA" id="ARBA00022960"/>
    </source>
</evidence>
<dbReference type="GO" id="GO:0016740">
    <property type="term" value="F:transferase activity"/>
    <property type="evidence" value="ECO:0007669"/>
    <property type="project" value="UniProtKB-KW"/>
</dbReference>
<dbReference type="SUPFAM" id="SSF141523">
    <property type="entry name" value="L,D-transpeptidase catalytic domain-like"/>
    <property type="match status" value="1"/>
</dbReference>
<dbReference type="GO" id="GO:0008360">
    <property type="term" value="P:regulation of cell shape"/>
    <property type="evidence" value="ECO:0007669"/>
    <property type="project" value="UniProtKB-KW"/>
</dbReference>
<comment type="similarity">
    <text evidence="2">Belongs to the YkuD family.</text>
</comment>
<evidence type="ECO:0000256" key="3">
    <source>
        <dbReference type="ARBA" id="ARBA00022679"/>
    </source>
</evidence>
<gene>
    <name evidence="9" type="ORF">GR183_02660</name>
</gene>
<evidence type="ECO:0000256" key="2">
    <source>
        <dbReference type="ARBA" id="ARBA00005992"/>
    </source>
</evidence>
<dbReference type="Pfam" id="PF03734">
    <property type="entry name" value="YkuD"/>
    <property type="match status" value="1"/>
</dbReference>
<dbReference type="Proteomes" id="UP000433101">
    <property type="component" value="Unassembled WGS sequence"/>
</dbReference>
<reference evidence="9 10" key="1">
    <citation type="submission" date="2019-12" db="EMBL/GenBank/DDBJ databases">
        <authorList>
            <person name="Li M."/>
        </authorList>
    </citation>
    <scope>NUCLEOTIDE SEQUENCE [LARGE SCALE GENOMIC DNA]</scope>
    <source>
        <strain evidence="9 10">GBMRC 2046</strain>
    </source>
</reference>
<evidence type="ECO:0000256" key="5">
    <source>
        <dbReference type="ARBA" id="ARBA00022984"/>
    </source>
</evidence>
<dbReference type="GO" id="GO:0071555">
    <property type="term" value="P:cell wall organization"/>
    <property type="evidence" value="ECO:0007669"/>
    <property type="project" value="UniProtKB-KW"/>
</dbReference>
<proteinExistence type="inferred from homology"/>
<protein>
    <submittedName>
        <fullName evidence="9">L,D-transpeptidase family protein</fullName>
    </submittedName>
</protein>
<comment type="pathway">
    <text evidence="1">Cell wall biogenesis; peptidoglycan biosynthesis.</text>
</comment>
<dbReference type="EMBL" id="WUMV01000001">
    <property type="protein sequence ID" value="MXN63795.1"/>
    <property type="molecule type" value="Genomic_DNA"/>
</dbReference>
<keyword evidence="5" id="KW-0573">Peptidoglycan synthesis</keyword>
<dbReference type="CDD" id="cd16913">
    <property type="entry name" value="YkuD_like"/>
    <property type="match status" value="1"/>
</dbReference>
<evidence type="ECO:0000256" key="6">
    <source>
        <dbReference type="ARBA" id="ARBA00023316"/>
    </source>
</evidence>
<dbReference type="AlphaFoldDB" id="A0A7X3S6B0"/>
<keyword evidence="3" id="KW-0808">Transferase</keyword>
<evidence type="ECO:0000256" key="1">
    <source>
        <dbReference type="ARBA" id="ARBA00004752"/>
    </source>
</evidence>
<accession>A0A7X3S6B0</accession>
<evidence type="ECO:0000256" key="7">
    <source>
        <dbReference type="SAM" id="SignalP"/>
    </source>
</evidence>
<dbReference type="InterPro" id="IPR038063">
    <property type="entry name" value="Transpep_catalytic_dom"/>
</dbReference>
<evidence type="ECO:0000259" key="8">
    <source>
        <dbReference type="Pfam" id="PF03734"/>
    </source>
</evidence>
<evidence type="ECO:0000313" key="9">
    <source>
        <dbReference type="EMBL" id="MXN63795.1"/>
    </source>
</evidence>